<evidence type="ECO:0000256" key="1">
    <source>
        <dbReference type="SAM" id="MobiDB-lite"/>
    </source>
</evidence>
<dbReference type="EMBL" id="BQNB010009488">
    <property type="protein sequence ID" value="GJS64221.1"/>
    <property type="molecule type" value="Genomic_DNA"/>
</dbReference>
<comment type="caution">
    <text evidence="2">The sequence shown here is derived from an EMBL/GenBank/DDBJ whole genome shotgun (WGS) entry which is preliminary data.</text>
</comment>
<dbReference type="Proteomes" id="UP001151760">
    <property type="component" value="Unassembled WGS sequence"/>
</dbReference>
<organism evidence="2 3">
    <name type="scientific">Tanacetum coccineum</name>
    <dbReference type="NCBI Taxonomy" id="301880"/>
    <lineage>
        <taxon>Eukaryota</taxon>
        <taxon>Viridiplantae</taxon>
        <taxon>Streptophyta</taxon>
        <taxon>Embryophyta</taxon>
        <taxon>Tracheophyta</taxon>
        <taxon>Spermatophyta</taxon>
        <taxon>Magnoliopsida</taxon>
        <taxon>eudicotyledons</taxon>
        <taxon>Gunneridae</taxon>
        <taxon>Pentapetalae</taxon>
        <taxon>asterids</taxon>
        <taxon>campanulids</taxon>
        <taxon>Asterales</taxon>
        <taxon>Asteraceae</taxon>
        <taxon>Asteroideae</taxon>
        <taxon>Anthemideae</taxon>
        <taxon>Anthemidinae</taxon>
        <taxon>Tanacetum</taxon>
    </lineage>
</organism>
<feature type="region of interest" description="Disordered" evidence="1">
    <location>
        <begin position="418"/>
        <end position="505"/>
    </location>
</feature>
<reference evidence="2" key="1">
    <citation type="journal article" date="2022" name="Int. J. Mol. Sci.">
        <title>Draft Genome of Tanacetum Coccineum: Genomic Comparison of Closely Related Tanacetum-Family Plants.</title>
        <authorList>
            <person name="Yamashiro T."/>
            <person name="Shiraishi A."/>
            <person name="Nakayama K."/>
            <person name="Satake H."/>
        </authorList>
    </citation>
    <scope>NUCLEOTIDE SEQUENCE</scope>
</reference>
<feature type="compositionally biased region" description="Acidic residues" evidence="1">
    <location>
        <begin position="458"/>
        <end position="487"/>
    </location>
</feature>
<keyword evidence="3" id="KW-1185">Reference proteome</keyword>
<name>A0ABQ4XG83_9ASTR</name>
<proteinExistence type="predicted"/>
<evidence type="ECO:0000313" key="2">
    <source>
        <dbReference type="EMBL" id="GJS64221.1"/>
    </source>
</evidence>
<feature type="compositionally biased region" description="Acidic residues" evidence="1">
    <location>
        <begin position="433"/>
        <end position="451"/>
    </location>
</feature>
<evidence type="ECO:0000313" key="3">
    <source>
        <dbReference type="Proteomes" id="UP001151760"/>
    </source>
</evidence>
<accession>A0ABQ4XG83</accession>
<gene>
    <name evidence="2" type="ORF">Tco_0678785</name>
</gene>
<sequence length="710" mass="82090">MYSPFGKMWYLADKDVFEEEYRIESKVFDLIKISDDLFTYDTPFGMVFNEFKRQSSMDDYLFTYELGIVEDFYFPCIEQLHDSLKNSDLDTRGDDEEVVTDEELSDLEEEKFKEFNHLPQIDMDVLTGDLPGFKTNDNYKDAWIYEWNKEVMWVEEKPCGHIEWPTCNSNEDEYCNGGKLPGMIQVGNMTYLQNYEWYEEIEDDDLKDEILKEKAISEGSWGHENRGERILAHVDIERINSHELVQDDDDDIMDLDDYLIRQDESYYVDEDEERFKERMSKLLGMPYEKPPTFKSKKFEVIKYSLGPEEEYVAIKEHEYDIWLRKEENVSSIYGDFFWKKDEGWTQYGILLCRIQRIPRLPTWRHPVQLEAPPSPDYVPGPEHPPSLVYVSYVPKPVYPEFMPPEDDVLPAEEQPLPAAVSPTTNLPGYITESDSEEDPEEDDEDPEEDPTDYPTNRDDDDEEEEPSEDDANDKEEDEDEDEEEEEYLALADSVPPPTCRTTATMSIRDKTPILFPPMTEVDRFLAISTPLPSPLTSYSSPPTTTTAMIQAFVAMMRAAALSTYILASQSETPPSGTPPLLPIPLPTPSPPLLLPSTICRASVFEVTLLPWKRLCIALGQRFEVSKSSSAPTARPTGGFKVDYGLVGTLDDEIRRYPEREDTDEIYGRLDDAQDDRSLMSGQLNMLRRHRRAHARTVRLIESEARLSREA</sequence>
<reference evidence="2" key="2">
    <citation type="submission" date="2022-01" db="EMBL/GenBank/DDBJ databases">
        <authorList>
            <person name="Yamashiro T."/>
            <person name="Shiraishi A."/>
            <person name="Satake H."/>
            <person name="Nakayama K."/>
        </authorList>
    </citation>
    <scope>NUCLEOTIDE SEQUENCE</scope>
</reference>
<protein>
    <submittedName>
        <fullName evidence="2">Uncharacterized protein</fullName>
    </submittedName>
</protein>